<evidence type="ECO:0000256" key="5">
    <source>
        <dbReference type="ARBA" id="ARBA00022692"/>
    </source>
</evidence>
<dbReference type="InterPro" id="IPR038731">
    <property type="entry name" value="RgtA/B/C-like"/>
</dbReference>
<proteinExistence type="predicted"/>
<feature type="transmembrane region" description="Helical" evidence="8">
    <location>
        <begin position="306"/>
        <end position="334"/>
    </location>
</feature>
<evidence type="ECO:0000256" key="4">
    <source>
        <dbReference type="ARBA" id="ARBA00022679"/>
    </source>
</evidence>
<dbReference type="InterPro" id="IPR050297">
    <property type="entry name" value="LipidA_mod_glycosyltrf_83"/>
</dbReference>
<accession>A0A5N5UI97</accession>
<dbReference type="Proteomes" id="UP000326302">
    <property type="component" value="Unassembled WGS sequence"/>
</dbReference>
<evidence type="ECO:0000313" key="11">
    <source>
        <dbReference type="Proteomes" id="UP000326302"/>
    </source>
</evidence>
<comment type="subcellular location">
    <subcellularLocation>
        <location evidence="1">Cell membrane</location>
        <topology evidence="1">Multi-pass membrane protein</topology>
    </subcellularLocation>
</comment>
<dbReference type="GO" id="GO:0008610">
    <property type="term" value="P:lipid biosynthetic process"/>
    <property type="evidence" value="ECO:0007669"/>
    <property type="project" value="UniProtKB-ARBA"/>
</dbReference>
<name>A0A5N5UI97_9EURY</name>
<keyword evidence="6 8" id="KW-1133">Transmembrane helix</keyword>
<dbReference type="AlphaFoldDB" id="A0A5N5UI97"/>
<feature type="transmembrane region" description="Helical" evidence="8">
    <location>
        <begin position="146"/>
        <end position="165"/>
    </location>
</feature>
<feature type="transmembrane region" description="Helical" evidence="8">
    <location>
        <begin position="12"/>
        <end position="30"/>
    </location>
</feature>
<feature type="domain" description="Glycosyltransferase RgtA/B/C/D-like" evidence="9">
    <location>
        <begin position="72"/>
        <end position="230"/>
    </location>
</feature>
<evidence type="ECO:0000256" key="7">
    <source>
        <dbReference type="ARBA" id="ARBA00023136"/>
    </source>
</evidence>
<feature type="transmembrane region" description="Helical" evidence="8">
    <location>
        <begin position="212"/>
        <end position="234"/>
    </location>
</feature>
<keyword evidence="5 8" id="KW-0812">Transmembrane</keyword>
<evidence type="ECO:0000256" key="1">
    <source>
        <dbReference type="ARBA" id="ARBA00004651"/>
    </source>
</evidence>
<sequence>MSLLRDPSDYLPIVPGLVFAVLVFTIYTITHSYPTTHAGLYFTIAEEISNNGYLLPETIPYYTADGVPFAYPPLMFYVIALLTDIGLSQIFLMQFVPGLVMVLCVVPFYLIASELLQSKIHAGFAASLYALASHTFVTYLGSGGIVRGPAVLFFLCGTYAAIQVFMNDDRRWLVPAGIIFGATLLTHPSHAVRLGLTYVLLFAVFEQSIDGFVEGISTAVIGFGIAAPWLVAVISMHGWSPFIAAFGTFQEFSSQAGLGAFINNVAAYQGAFGQPTTSAPTGQIIWYVTILGSVHLVAKRRLFLPLWFLLTGVVGAAVNLALYAQTMIAAVFFLDAFSSIPEFLQSRKVSYESIILVLFVCSIIVPTAAFSMNTAVDMRETLSDDSMEAMEWVSENTESDATFIVTGGTGEWFPLFTGRTILISRWGAEWDGPDEYRNQNQMWSRVNSCQTADCLQELMQSNNLQPDYIVVSEESLRESLSESEQFNQRYTTSEIVVYKTVGL</sequence>
<feature type="transmembrane region" description="Helical" evidence="8">
    <location>
        <begin position="90"/>
        <end position="110"/>
    </location>
</feature>
<protein>
    <recommendedName>
        <fullName evidence="9">Glycosyltransferase RgtA/B/C/D-like domain-containing protein</fullName>
    </recommendedName>
</protein>
<evidence type="ECO:0000256" key="6">
    <source>
        <dbReference type="ARBA" id="ARBA00022989"/>
    </source>
</evidence>
<evidence type="ECO:0000313" key="10">
    <source>
        <dbReference type="EMBL" id="KAB7517980.1"/>
    </source>
</evidence>
<feature type="transmembrane region" description="Helical" evidence="8">
    <location>
        <begin position="354"/>
        <end position="376"/>
    </location>
</feature>
<dbReference type="GO" id="GO:0005886">
    <property type="term" value="C:plasma membrane"/>
    <property type="evidence" value="ECO:0007669"/>
    <property type="project" value="UniProtKB-SubCell"/>
</dbReference>
<keyword evidence="4" id="KW-0808">Transferase</keyword>
<evidence type="ECO:0000256" key="8">
    <source>
        <dbReference type="SAM" id="Phobius"/>
    </source>
</evidence>
<keyword evidence="7 8" id="KW-0472">Membrane</keyword>
<dbReference type="PANTHER" id="PTHR33908">
    <property type="entry name" value="MANNOSYLTRANSFERASE YKCB-RELATED"/>
    <property type="match status" value="1"/>
</dbReference>
<keyword evidence="2" id="KW-1003">Cell membrane</keyword>
<dbReference type="GO" id="GO:0016763">
    <property type="term" value="F:pentosyltransferase activity"/>
    <property type="evidence" value="ECO:0007669"/>
    <property type="project" value="TreeGrafter"/>
</dbReference>
<feature type="transmembrane region" description="Helical" evidence="8">
    <location>
        <begin position="172"/>
        <end position="192"/>
    </location>
</feature>
<dbReference type="EMBL" id="QJOW01000001">
    <property type="protein sequence ID" value="KAB7517980.1"/>
    <property type="molecule type" value="Genomic_DNA"/>
</dbReference>
<evidence type="ECO:0000256" key="2">
    <source>
        <dbReference type="ARBA" id="ARBA00022475"/>
    </source>
</evidence>
<dbReference type="Pfam" id="PF13231">
    <property type="entry name" value="PMT_2"/>
    <property type="match status" value="1"/>
</dbReference>
<keyword evidence="3" id="KW-0328">Glycosyltransferase</keyword>
<evidence type="ECO:0000259" key="9">
    <source>
        <dbReference type="Pfam" id="PF13231"/>
    </source>
</evidence>
<gene>
    <name evidence="10" type="ORF">DMP03_01035</name>
</gene>
<dbReference type="PANTHER" id="PTHR33908:SF11">
    <property type="entry name" value="MEMBRANE PROTEIN"/>
    <property type="match status" value="1"/>
</dbReference>
<comment type="caution">
    <text evidence="10">The sequence shown here is derived from an EMBL/GenBank/DDBJ whole genome shotgun (WGS) entry which is preliminary data.</text>
</comment>
<evidence type="ECO:0000256" key="3">
    <source>
        <dbReference type="ARBA" id="ARBA00022676"/>
    </source>
</evidence>
<organism evidence="10 11">
    <name type="scientific">Halosegnis rubeus</name>
    <dbReference type="NCBI Taxonomy" id="2212850"/>
    <lineage>
        <taxon>Archaea</taxon>
        <taxon>Methanobacteriati</taxon>
        <taxon>Methanobacteriota</taxon>
        <taxon>Stenosarchaea group</taxon>
        <taxon>Halobacteria</taxon>
        <taxon>Halobacteriales</taxon>
        <taxon>Natronomonadaceae</taxon>
        <taxon>Halosegnis</taxon>
    </lineage>
</organism>
<reference evidence="10 11" key="1">
    <citation type="submission" date="2019-10" db="EMBL/GenBank/DDBJ databases">
        <title>Unraveling microbial dark matter from salterns through culturing: the case of the genus Halosegnis.</title>
        <authorList>
            <person name="Duran-Viseras A."/>
            <person name="Andrei A.-S."/>
            <person name="Vera-Gargallo B."/>
            <person name="Ghai R."/>
            <person name="Sanchez-Porro C."/>
            <person name="Ventosa A."/>
        </authorList>
    </citation>
    <scope>NUCLEOTIDE SEQUENCE [LARGE SCALE GENOMIC DNA]</scope>
    <source>
        <strain evidence="10 11">F17-44</strain>
    </source>
</reference>